<evidence type="ECO:0000313" key="4">
    <source>
        <dbReference type="Proteomes" id="UP000051581"/>
    </source>
</evidence>
<keyword evidence="4" id="KW-1185">Reference proteome</keyword>
<dbReference type="AlphaFoldDB" id="A0A0R1KUZ0"/>
<feature type="region of interest" description="Disordered" evidence="2">
    <location>
        <begin position="296"/>
        <end position="370"/>
    </location>
</feature>
<dbReference type="RefSeq" id="WP_057826003.1">
    <property type="nucleotide sequence ID" value="NZ_AZEA01000019.1"/>
</dbReference>
<proteinExistence type="predicted"/>
<sequence length="370" mass="42652">MKNEVSLNAVSNYFVPQIENQLRKSALDMTPYQKMCVTGAMQQIYQVMIDNEMDPNETRNNISDILLTVAALQLNANAEPREVYFQTRNFKDRQGNWHKQIEMGIEGDGNDALLSRFGRNVAYVHPFWLVRQGDNFEYPKHMGIKLTPPTWEPTGDTDKKVIRVVYPIDMYVGPDYGNDQERETTTEYFITEREQVKNNLLAHMSNNLMREKDKAERLKQIKEFAKDHTLDEILDSAEMIRLGKISPAWREPQSRETMIIRKMRNNIVKKIPKDFNNGLVQLKYEEATNDSLKQMRRDVTEEANTEDFDEAVQDKQQTADQNGEIVDHPKPAKVPEQPVETPKTPEAPVAPKAPEQPTVPGQPMDEGDPF</sequence>
<dbReference type="Proteomes" id="UP000051581">
    <property type="component" value="Unassembled WGS sequence"/>
</dbReference>
<evidence type="ECO:0000256" key="2">
    <source>
        <dbReference type="SAM" id="MobiDB-lite"/>
    </source>
</evidence>
<dbReference type="EMBL" id="AZEA01000019">
    <property type="protein sequence ID" value="KRK87533.1"/>
    <property type="molecule type" value="Genomic_DNA"/>
</dbReference>
<name>A0A0R1KUZ0_9LACO</name>
<feature type="coiled-coil region" evidence="1">
    <location>
        <begin position="201"/>
        <end position="228"/>
    </location>
</feature>
<gene>
    <name evidence="3" type="ORF">FD17_GL000931</name>
</gene>
<evidence type="ECO:0008006" key="5">
    <source>
        <dbReference type="Google" id="ProtNLM"/>
    </source>
</evidence>
<accession>A0A0R1KUZ0</accession>
<keyword evidence="1" id="KW-0175">Coiled coil</keyword>
<reference evidence="3 4" key="1">
    <citation type="journal article" date="2015" name="Genome Announc.">
        <title>Expanding the biotechnology potential of lactobacilli through comparative genomics of 213 strains and associated genera.</title>
        <authorList>
            <person name="Sun Z."/>
            <person name="Harris H.M."/>
            <person name="McCann A."/>
            <person name="Guo C."/>
            <person name="Argimon S."/>
            <person name="Zhang W."/>
            <person name="Yang X."/>
            <person name="Jeffery I.B."/>
            <person name="Cooney J.C."/>
            <person name="Kagawa T.F."/>
            <person name="Liu W."/>
            <person name="Song Y."/>
            <person name="Salvetti E."/>
            <person name="Wrobel A."/>
            <person name="Rasinkangas P."/>
            <person name="Parkhill J."/>
            <person name="Rea M.C."/>
            <person name="O'Sullivan O."/>
            <person name="Ritari J."/>
            <person name="Douillard F.P."/>
            <person name="Paul Ross R."/>
            <person name="Yang R."/>
            <person name="Briner A.E."/>
            <person name="Felis G.E."/>
            <person name="de Vos W.M."/>
            <person name="Barrangou R."/>
            <person name="Klaenhammer T.R."/>
            <person name="Caufield P.W."/>
            <person name="Cui Y."/>
            <person name="Zhang H."/>
            <person name="O'Toole P.W."/>
        </authorList>
    </citation>
    <scope>NUCLEOTIDE SEQUENCE [LARGE SCALE GENOMIC DNA]</scope>
    <source>
        <strain evidence="3 4">DSM 19904</strain>
    </source>
</reference>
<evidence type="ECO:0000313" key="3">
    <source>
        <dbReference type="EMBL" id="KRK87533.1"/>
    </source>
</evidence>
<evidence type="ECO:0000256" key="1">
    <source>
        <dbReference type="SAM" id="Coils"/>
    </source>
</evidence>
<dbReference type="PATRIC" id="fig|1423808.3.peg.937"/>
<comment type="caution">
    <text evidence="3">The sequence shown here is derived from an EMBL/GenBank/DDBJ whole genome shotgun (WGS) entry which is preliminary data.</text>
</comment>
<organism evidence="3 4">
    <name type="scientific">Lentilactobacillus sunkii DSM 19904</name>
    <dbReference type="NCBI Taxonomy" id="1423808"/>
    <lineage>
        <taxon>Bacteria</taxon>
        <taxon>Bacillati</taxon>
        <taxon>Bacillota</taxon>
        <taxon>Bacilli</taxon>
        <taxon>Lactobacillales</taxon>
        <taxon>Lactobacillaceae</taxon>
        <taxon>Lentilactobacillus</taxon>
    </lineage>
</organism>
<feature type="compositionally biased region" description="Acidic residues" evidence="2">
    <location>
        <begin position="301"/>
        <end position="311"/>
    </location>
</feature>
<protein>
    <recommendedName>
        <fullName evidence="5">RecT protein</fullName>
    </recommendedName>
</protein>